<evidence type="ECO:0000313" key="3">
    <source>
        <dbReference type="Proteomes" id="UP001243403"/>
    </source>
</evidence>
<reference evidence="2 3" key="1">
    <citation type="submission" date="2023-04" db="EMBL/GenBank/DDBJ databases">
        <title>Two novel species of Flavobacterium.</title>
        <authorList>
            <person name="Liu Q."/>
            <person name="Xin Y.-H."/>
        </authorList>
    </citation>
    <scope>NUCLEOTIDE SEQUENCE [LARGE SCALE GENOMIC DNA]</scope>
    <source>
        <strain evidence="2 3">LB1P51</strain>
    </source>
</reference>
<gene>
    <name evidence="2" type="ORF">QLS65_09465</name>
</gene>
<evidence type="ECO:0000313" key="2">
    <source>
        <dbReference type="EMBL" id="MDI5895117.1"/>
    </source>
</evidence>
<keyword evidence="3" id="KW-1185">Reference proteome</keyword>
<protein>
    <submittedName>
        <fullName evidence="2">DUF3883 domain-containing protein</fullName>
    </submittedName>
</protein>
<evidence type="ECO:0000259" key="1">
    <source>
        <dbReference type="Pfam" id="PF13020"/>
    </source>
</evidence>
<comment type="caution">
    <text evidence="2">The sequence shown here is derived from an EMBL/GenBank/DDBJ whole genome shotgun (WGS) entry which is preliminary data.</text>
</comment>
<accession>A0ABT6VDQ8</accession>
<name>A0ABT6VDQ8_9FLAO</name>
<proteinExistence type="predicted"/>
<organism evidence="2 3">
    <name type="scientific">Flavobacterium algoritolerans</name>
    <dbReference type="NCBI Taxonomy" id="3041254"/>
    <lineage>
        <taxon>Bacteria</taxon>
        <taxon>Pseudomonadati</taxon>
        <taxon>Bacteroidota</taxon>
        <taxon>Flavobacteriia</taxon>
        <taxon>Flavobacteriales</taxon>
        <taxon>Flavobacteriaceae</taxon>
        <taxon>Flavobacterium</taxon>
    </lineage>
</organism>
<feature type="domain" description="Protein NO VEIN C-terminal" evidence="1">
    <location>
        <begin position="156"/>
        <end position="245"/>
    </location>
</feature>
<dbReference type="EMBL" id="JASCRZ010000003">
    <property type="protein sequence ID" value="MDI5895117.1"/>
    <property type="molecule type" value="Genomic_DNA"/>
</dbReference>
<sequence>MRNNYVNDEADLFNSIIEFHNKPEHWRTLLGSSPKYFLNYEDNGEHYFGISKFCAFKDISVEDYIKIYKNKTGGGTTQNVIRNRIEKEWIPRDKVSSKVRNAFDDWIKEFYPNYNLSKASFISISTQKNRKRMQRRITPETLKKKLDQQIINGIVGENIAYQYEFDRLIKNGFANPKKHITHTSKSFVNAGFDILTETSKETRYIEVKSTTTLDNTLFLSENEVETLRDLGEQSYLYLVKITDSKNGIGYVDKIINNPIEEFEKKNLMISIAYKVVIPK</sequence>
<dbReference type="InterPro" id="IPR024975">
    <property type="entry name" value="NOV_C"/>
</dbReference>
<dbReference type="RefSeq" id="WP_282712237.1">
    <property type="nucleotide sequence ID" value="NZ_JASCRZ010000003.1"/>
</dbReference>
<dbReference type="Proteomes" id="UP001243403">
    <property type="component" value="Unassembled WGS sequence"/>
</dbReference>
<dbReference type="Pfam" id="PF13020">
    <property type="entry name" value="NOV_C"/>
    <property type="match status" value="1"/>
</dbReference>